<proteinExistence type="predicted"/>
<organism evidence="2 3">
    <name type="scientific">Catenaria anguillulae PL171</name>
    <dbReference type="NCBI Taxonomy" id="765915"/>
    <lineage>
        <taxon>Eukaryota</taxon>
        <taxon>Fungi</taxon>
        <taxon>Fungi incertae sedis</taxon>
        <taxon>Blastocladiomycota</taxon>
        <taxon>Blastocladiomycetes</taxon>
        <taxon>Blastocladiales</taxon>
        <taxon>Catenariaceae</taxon>
        <taxon>Catenaria</taxon>
    </lineage>
</organism>
<dbReference type="Proteomes" id="UP000193411">
    <property type="component" value="Unassembled WGS sequence"/>
</dbReference>
<dbReference type="EMBL" id="MCFL01000001">
    <property type="protein sequence ID" value="ORZ41752.1"/>
    <property type="molecule type" value="Genomic_DNA"/>
</dbReference>
<gene>
    <name evidence="2" type="ORF">BCR44DRAFT_1013459</name>
</gene>
<feature type="region of interest" description="Disordered" evidence="1">
    <location>
        <begin position="94"/>
        <end position="123"/>
    </location>
</feature>
<feature type="compositionally biased region" description="Basic and acidic residues" evidence="1">
    <location>
        <begin position="114"/>
        <end position="123"/>
    </location>
</feature>
<comment type="caution">
    <text evidence="2">The sequence shown here is derived from an EMBL/GenBank/DDBJ whole genome shotgun (WGS) entry which is preliminary data.</text>
</comment>
<name>A0A1Y2I889_9FUNG</name>
<keyword evidence="3" id="KW-1185">Reference proteome</keyword>
<reference evidence="2 3" key="1">
    <citation type="submission" date="2016-07" db="EMBL/GenBank/DDBJ databases">
        <title>Pervasive Adenine N6-methylation of Active Genes in Fungi.</title>
        <authorList>
            <consortium name="DOE Joint Genome Institute"/>
            <person name="Mondo S.J."/>
            <person name="Dannebaum R.O."/>
            <person name="Kuo R.C."/>
            <person name="Labutti K."/>
            <person name="Haridas S."/>
            <person name="Kuo A."/>
            <person name="Salamov A."/>
            <person name="Ahrendt S.R."/>
            <person name="Lipzen A."/>
            <person name="Sullivan W."/>
            <person name="Andreopoulos W.B."/>
            <person name="Clum A."/>
            <person name="Lindquist E."/>
            <person name="Daum C."/>
            <person name="Ramamoorthy G.K."/>
            <person name="Gryganskyi A."/>
            <person name="Culley D."/>
            <person name="Magnuson J.K."/>
            <person name="James T.Y."/>
            <person name="O'Malley M.A."/>
            <person name="Stajich J.E."/>
            <person name="Spatafora J.W."/>
            <person name="Visel A."/>
            <person name="Grigoriev I.V."/>
        </authorList>
    </citation>
    <scope>NUCLEOTIDE SEQUENCE [LARGE SCALE GENOMIC DNA]</scope>
    <source>
        <strain evidence="2 3">PL171</strain>
    </source>
</reference>
<evidence type="ECO:0000313" key="2">
    <source>
        <dbReference type="EMBL" id="ORZ41752.1"/>
    </source>
</evidence>
<accession>A0A1Y2I889</accession>
<dbReference type="AlphaFoldDB" id="A0A1Y2I889"/>
<evidence type="ECO:0000256" key="1">
    <source>
        <dbReference type="SAM" id="MobiDB-lite"/>
    </source>
</evidence>
<evidence type="ECO:0000313" key="3">
    <source>
        <dbReference type="Proteomes" id="UP000193411"/>
    </source>
</evidence>
<protein>
    <submittedName>
        <fullName evidence="2">Uncharacterized protein</fullName>
    </submittedName>
</protein>
<sequence length="123" mass="13306">MASPREPKNMRFPACSCGHLSCSLSSSILLPLTSLQCVPLSSFPWLMSASTFHWEEEDASSVTSWSSDHLPSPASATPSSTAITWGHCTVSAGQPTWPPYDGRVQSSQPHLGARHREPAEQRA</sequence>